<feature type="domain" description="Trimeric autotransporter adhesin YadA-like stalk" evidence="3">
    <location>
        <begin position="3664"/>
        <end position="3704"/>
    </location>
</feature>
<evidence type="ECO:0000259" key="3">
    <source>
        <dbReference type="Pfam" id="PF05662"/>
    </source>
</evidence>
<feature type="domain" description="Trimeric autotransporter adhesin YadA-like head" evidence="2">
    <location>
        <begin position="831"/>
        <end position="856"/>
    </location>
</feature>
<dbReference type="Gene3D" id="2.150.10.10">
    <property type="entry name" value="Serralysin-like metalloprotease, C-terminal"/>
    <property type="match status" value="6"/>
</dbReference>
<reference evidence="4 5" key="1">
    <citation type="submission" date="2011-04" db="EMBL/GenBank/DDBJ databases">
        <authorList>
            <person name="Harkins D.M."/>
            <person name="Madupu R."/>
            <person name="Durkin A.S."/>
            <person name="Torralba M."/>
            <person name="Methe B."/>
            <person name="Sutton G.G."/>
            <person name="Nelson K.E."/>
        </authorList>
    </citation>
    <scope>NUCLEOTIDE SEQUENCE [LARGE SCALE GENOMIC DNA]</scope>
    <source>
        <strain evidence="4 5">UPII 199-6</strain>
    </source>
</reference>
<evidence type="ECO:0000313" key="5">
    <source>
        <dbReference type="Proteomes" id="UP000004018"/>
    </source>
</evidence>
<dbReference type="InterPro" id="IPR011049">
    <property type="entry name" value="Serralysin-like_metalloprot_C"/>
</dbReference>
<dbReference type="Pfam" id="PF05662">
    <property type="entry name" value="YadA_stalk"/>
    <property type="match status" value="7"/>
</dbReference>
<keyword evidence="5" id="KW-1185">Reference proteome</keyword>
<feature type="compositionally biased region" description="Basic and acidic residues" evidence="1">
    <location>
        <begin position="1928"/>
        <end position="1938"/>
    </location>
</feature>
<feature type="domain" description="Trimeric autotransporter adhesin YadA-like stalk" evidence="3">
    <location>
        <begin position="2352"/>
        <end position="2390"/>
    </location>
</feature>
<feature type="domain" description="Trimeric autotransporter adhesin YadA-like head" evidence="2">
    <location>
        <begin position="1079"/>
        <end position="1098"/>
    </location>
</feature>
<organism evidence="4 5">
    <name type="scientific">Megasphaera lornae</name>
    <dbReference type="NCBI Taxonomy" id="1000568"/>
    <lineage>
        <taxon>Bacteria</taxon>
        <taxon>Bacillati</taxon>
        <taxon>Bacillota</taxon>
        <taxon>Negativicutes</taxon>
        <taxon>Veillonellales</taxon>
        <taxon>Veillonellaceae</taxon>
        <taxon>Megasphaera</taxon>
    </lineage>
</organism>
<evidence type="ECO:0000256" key="1">
    <source>
        <dbReference type="SAM" id="MobiDB-lite"/>
    </source>
</evidence>
<accession>A0ABN0D2A4</accession>
<feature type="region of interest" description="Disordered" evidence="1">
    <location>
        <begin position="1928"/>
        <end position="1950"/>
    </location>
</feature>
<feature type="domain" description="Trimeric autotransporter adhesin YadA-like head" evidence="2">
    <location>
        <begin position="1007"/>
        <end position="1031"/>
    </location>
</feature>
<gene>
    <name evidence="4" type="ORF">HMPREF1039_1560</name>
</gene>
<dbReference type="InterPro" id="IPR008635">
    <property type="entry name" value="Coiled_stalk_dom"/>
</dbReference>
<dbReference type="PANTHER" id="PTHR24637:SF417">
    <property type="entry name" value="COL_CUTICLE_N DOMAIN-CONTAINING PROTEIN"/>
    <property type="match status" value="1"/>
</dbReference>
<dbReference type="Gene3D" id="6.10.250.2040">
    <property type="match status" value="1"/>
</dbReference>
<dbReference type="Pfam" id="PF05658">
    <property type="entry name" value="YadA_head"/>
    <property type="match status" value="6"/>
</dbReference>
<proteinExistence type="predicted"/>
<feature type="domain" description="Trimeric autotransporter adhesin YadA-like stalk" evidence="3">
    <location>
        <begin position="2780"/>
        <end position="2823"/>
    </location>
</feature>
<feature type="domain" description="Trimeric autotransporter adhesin YadA-like head" evidence="2">
    <location>
        <begin position="1115"/>
        <end position="1138"/>
    </location>
</feature>
<feature type="domain" description="Trimeric autotransporter adhesin YadA-like stalk" evidence="3">
    <location>
        <begin position="3226"/>
        <end position="3269"/>
    </location>
</feature>
<dbReference type="Proteomes" id="UP000004018">
    <property type="component" value="Unassembled WGS sequence"/>
</dbReference>
<name>A0ABN0D2A4_9FIRM</name>
<feature type="domain" description="Trimeric autotransporter adhesin YadA-like head" evidence="2">
    <location>
        <begin position="582"/>
        <end position="608"/>
    </location>
</feature>
<dbReference type="InterPro" id="IPR008640">
    <property type="entry name" value="Adhesin_Head_dom"/>
</dbReference>
<sequence length="4030" mass="418403">MNAPEGTLAKMQEQITANKGKSENNAKVIADITKQGGKIDTAITTLNRLNAPDGTLAKMQEQITANKGKSENNAQAIADITRKDGKIDQAMDKVMQSIGAMYDGPMQYLQQSQTDIRVKITQNVTDIKNNKEAIADITKKGGKIDTAIAALTGKTGAITKNSKAIQTNAEAIAALTKEGGAVTENKTAIEKNTTALNNLNAPDGTLAKMQEQITANKGKSEDNAQNIAAITNPGGKIDTAIKALKDGEVKSNKEAIEKNTTALNNLNAPNGTLAKMQEQITANKGKSEDNAQNIAAITNPGGKIDTAIKALKDGEVKSNTDAITALKNGEVKSNTDAITALKNGEVKSNTDAITALTKSGGTLETMKKELTNKIGEAQTTLDAKVKKNTQAIADITNPGGKIDTAITALKNGEVKSNTDAITALKNGEVKSNTTAIKNLSVTVAANKQATDVSLKKLEEAFNKRISGQNAGQVHLGIDTKENGQLGMRYFRTSMSKDGDAHPDGQNSLAIGSSTTKGIGAIGMAAGGENSTIDGKDSIGIGNKVKITADTKNENVIAVGTEASVLDQAAGAIAIGYQTSIAATNENAMAIGTGAKTYAEDTMALGHSAQSNMKGSIAIGAGAQVGEYLEPPVLNADGGKQDGLGSGINGIAIGNGAQSMSDATIAIGVNAGAGMKKTGNIPLAASHIIIGDQAGEGLEGLQNIALGYKSGGNVQSNYNVSIGSEAGRNILGSRTDPIGKNVSIGYHANFRKAVTQPEQDVEDTEGDPGTTTPPKEKMMKIPRIAEDSEKIRLVQSTAIGSESIAANDGTAIGYQAQALGHSGTAIGFTAIAKGENTLALGADAKAEAGNVAIGSGSVAPEQSVTGKTAEYTGAKASTTVVSVGNQTGHMLRRVTNVGDAIDAQDAVTLAQLKAGLAQVAKDINVKAQGPHAASGVGYDLGAIGGMPSITLQPGDQKTGTIIHNVAKGVNAGDAVNLAQLKEYTEQGMGHYFSTNAPVAKSNFDNGGATGENAVAFGIAAASTAKYSAAMGNYVQAQGEGSLAIGTGYYDKDDPATKPATGEEVQPIVTKAVSGYRYNAAIGAGAITEGNYSMAVGPRAMVRHKLDKQSGESLSPDYSLAMGYLSTVYDRNGIAIGNSAEAHQQDGIAVGRDSWSLRDDAVVMGTHNTAVGKQSAAVGYQNGVSGMNTYVIGSSNMNLTDEDRKDVLDTLAYAATKGITDDNSTVLGNNNTFDPFFEVKKSLDQKTDVNIIKRGEDNHLVGNQNAINMYNTHAFVVGSSNTLTKTNNTGVLGSGNTVTVDNTITLGNTNKAGGADTKILGHENTITAESAAIIGDQNKTISGDKIHILGSSNENISSTKGHIIGFANTEIAGTRHRIIGDENRQVSGQHTVLLGDANVNIDAANTQIFGDENTGVSTVRSHIIGSLNSSISGTGQQIIGDENKNIAGNRNVILGNKNNTVGTDTEGTQIFGDENTGVSTVRSHIIGSLNSSIAGTEQRIIGDENKNIAGNRNVVLGNKNKNIAANTENTQVSGNENADIAAVRSLVWGYQNQQVATGTADTQIIGNRNSNIKAERTQIIGDSNAAGSVETNMTTGASGEPIAQSTLTAITDSQIMGNANRVQHSHVQVLGNRISTGLGNSAYIGDDAAYTDDAALSAGNTEYTKDAIYGYTFAAAKPTGVVTVGAKDKERRIQNVAAGLVAPTATDAVNGSQLYQLTRPLHFGGDNSVFAEHEDHAKDKNVLHTGSNQILTIKGGADLSKVSAGNIGVVVDAEQKTMNVKLAKNLTDLESVTFGNDDTAMKLDGTTRSISQVKKVTFGAPDAKNSVVIDGTKNVLTGLSNTEWLPPAKRGADFDKSQAATQGQLEAFEKTTQRGFDVYVNTEDKADTFSVTLGDEKKNDAIGFLAGNNLTVTHKDKQITYALKDDLSVGRKTENGEPGKDGSIGVQGKNGESVVINGKDGTVTMESAKDEHNNKNTISLNGKDGTVGITGKDGTGVVMNGENGTIAVQGKDGEDGKAGAAVVIDGKNGITTIAGKTDENNKKNMITLNGKDGSMGVSGKDGNHVTLNGNDGSIAIKGNDGTDTVFVTTQNGTVGVDGQDGTTRLVVKDGDKTNALATVKDGLKFMGDAGTENKLSLNEQLTITGGIAASEALSTENNLGVVADGKHNLTVRLAKDLKGLDSISLGDKEAPMKIDGTKKTISRIQTMIFGAPDSTDRLTLHGDDKVITGLSNTELKKDMKADQAASQGQLTQVLEKLDQAKKDATDYQLVGNPEDTTNHKYTVSDAGEVTLTVQDKKHPTNTEKVTIADVAKKSDVTKLAGTFDDYAVKYDKNGDVVNKDSITLAGNTTTGTAIHNVADGKVEQNSKDAVNGGQLFTTKQTIENKMGKTNQGFDVYITDPTKEENTFNVKLGAEKKDAFGFVAGNGLEISKNGKQITYALKDEVEVGKQGAAGTDGKDGKVTVHGKDGESVVINGKDGTIGANGKDGNSVTVNGQNGTIGANGKDGAAVTINGADGSIGMNGKDGKNGVTITTGAGTVGLDGKDGATRIIVKDGDKSNALATMNDGLKFQGDNTDVVVNRKLNETLTVQGGETDAGKLTAGNIGVIADSIHGGLQVKLAKELKGMESVTFGTDAKSMKIDGKNKTISNVGAITGLTNTTLPDNLDSLQVDQAASQGQLKTLAAKVKEDEAAMSDYQLVGNPEDATNHKYTVSDAGEVTLTVQDKKHPTNTEKVTIADVAKKSDVTKLDKTFADYAVKYDKNGDVVNKDSITLAGNTTTGTAIHNVAKGDVSENSKDAVNGGQLFATQQTMENKITNVTNNLSKTNQGFDVYITDQNNADNTFTVKLGEDKKDAFGFAAGNGLEISKTGKKITYALKDEVEVGKQGTGKDGKDGKVTVHGKDGESVVINGKNGEVTIKGQPGADGKSNTVSISGKDGTIGVNGKDGNSVTLNGVDGSIGMKGKDGTNGITITTGDGHVGLDGNDGKTRIIVKDGTQNNELATMNDGLKFKGDDGNAVGVKLNNQVNIVGGAQIIRDGETIKNLTDNNIGVESIADEADGKNAKLKIRLAKELKDMESVTFGNTAEAMKIDGTNKTITHVSTITGLTNTTLTDTMQADQAASQGQLTKVLEKLDKAQADATDYQLVGNPEDATNHKYTVSDAGEVTLTVQDKKHPTNTEKVTIADVAKKSDVTKLDKTFADYAVKYDKNGDVVNKDSITLAGNTTTGTAIHNVADGKVEQNSKDAVNGGQLFATQQTMESKITNVTNNLDKTNRGFDVYITDPTKADNTFTVKLGEDKKDAFGFAAGNGLEISKTGKKITYALKDEVEVGKQGTGKDGKDGKVTVHGKDGESVVINGKDGTIGANGKDGNSVTVNGQNGTIGANGKDGAAVTINGAEGSIGMKGKDGKNGVTITTGAGTAGLDGQDGATRIIVKDGDKSNALATMNDGLKFKGDDGNAVGVKLDNQVNIVGGAKISKVGEQITNLTENNIGVESVTEGANAKLKIRLAKELKDMDSITFGSAVDAMKIDGKNKTISNVGTITGLTNTKLTDNMKEDQAASQGQLTKVLEKLDKAQADATDYQLVGNPEDATNHKYTVSDAGEVTLTVQDKKHPTNTEKVTIADVAKKSDVTKLADTFNDYAVKYDKNGDVVNKDSITLAGNTTTGTAIHNVAKGDVSENSKDAVNGGQLYKTNQGFDVYINDQNNADNTFTVKLGADKKDAFGFAAGNGLEISKTGKKITYALKDEVEVGKQGTGKDGKDGKVTVHGKDGESVVINGKDGTIGATGKDGNSVTVNGQNGTIGVNGKDGNSVTLNGADGSIGMKGKDGKNAITITTGDGHVGLDGQDGATRIIVKDGTKNNELATMNDGLKFMGDMGTEDKLKLNEQLKVTGGITENDKLSQAGNIGVTADGNKTLTLRLAKELTGLDGITFGSAGDALKIDGKNKTISNVGTITGLTNTTLTDTMKADQAASQGQLTKVLEKLDQAQKDATDYRLVANENAADKKYSVNEKHEIVLQVKDTKHPNSKVENVTIT</sequence>
<dbReference type="SUPFAM" id="SSF101967">
    <property type="entry name" value="Adhesin YadA, collagen-binding domain"/>
    <property type="match status" value="3"/>
</dbReference>
<protein>
    <submittedName>
        <fullName evidence="4">Hep/Hag repeat protein</fullName>
    </submittedName>
</protein>
<feature type="domain" description="Trimeric autotransporter adhesin YadA-like stalk" evidence="3">
    <location>
        <begin position="892"/>
        <end position="931"/>
    </location>
</feature>
<comment type="caution">
    <text evidence="4">The sequence shown here is derived from an EMBL/GenBank/DDBJ whole genome shotgun (WGS) entry which is preliminary data.</text>
</comment>
<dbReference type="PANTHER" id="PTHR24637">
    <property type="entry name" value="COLLAGEN"/>
    <property type="match status" value="1"/>
</dbReference>
<feature type="non-terminal residue" evidence="4">
    <location>
        <position position="4030"/>
    </location>
</feature>
<dbReference type="Gene3D" id="1.20.5.170">
    <property type="match status" value="3"/>
</dbReference>
<evidence type="ECO:0000259" key="2">
    <source>
        <dbReference type="Pfam" id="PF05658"/>
    </source>
</evidence>
<feature type="domain" description="Trimeric autotransporter adhesin YadA-like head" evidence="2">
    <location>
        <begin position="807"/>
        <end position="827"/>
    </location>
</feature>
<feature type="domain" description="Trimeric autotransporter adhesin YadA-like stalk" evidence="3">
    <location>
        <begin position="961"/>
        <end position="985"/>
    </location>
</feature>
<feature type="region of interest" description="Disordered" evidence="1">
    <location>
        <begin position="753"/>
        <end position="775"/>
    </location>
</feature>
<evidence type="ECO:0000313" key="4">
    <source>
        <dbReference type="EMBL" id="EGL40554.1"/>
    </source>
</evidence>
<feature type="domain" description="Trimeric autotransporter adhesin YadA-like stalk" evidence="3">
    <location>
        <begin position="1690"/>
        <end position="1725"/>
    </location>
</feature>
<dbReference type="EMBL" id="AFIJ01000025">
    <property type="protein sequence ID" value="EGL40554.1"/>
    <property type="molecule type" value="Genomic_DNA"/>
</dbReference>